<keyword evidence="2" id="KW-0547">Nucleotide-binding</keyword>
<evidence type="ECO:0000256" key="3">
    <source>
        <dbReference type="ARBA" id="ARBA00022801"/>
    </source>
</evidence>
<dbReference type="InterPro" id="IPR027417">
    <property type="entry name" value="P-loop_NTPase"/>
</dbReference>
<reference evidence="9" key="1">
    <citation type="submission" date="2024-06" db="EMBL/GenBank/DDBJ databases">
        <title>Multi-omics analyses provide insights into the biosynthesis of the anticancer antibiotic pleurotin in Hohenbuehelia grisea.</title>
        <authorList>
            <person name="Weaver J.A."/>
            <person name="Alberti F."/>
        </authorList>
    </citation>
    <scope>NUCLEOTIDE SEQUENCE [LARGE SCALE GENOMIC DNA]</scope>
    <source>
        <strain evidence="9">T-177</strain>
    </source>
</reference>
<dbReference type="InterPro" id="IPR047187">
    <property type="entry name" value="SF1_C_Upf1"/>
</dbReference>
<evidence type="ECO:0000256" key="4">
    <source>
        <dbReference type="ARBA" id="ARBA00022806"/>
    </source>
</evidence>
<feature type="domain" description="DNA2/NAM7 helicase helicase" evidence="6">
    <location>
        <begin position="486"/>
        <end position="558"/>
    </location>
</feature>
<evidence type="ECO:0000259" key="7">
    <source>
        <dbReference type="Pfam" id="PF13087"/>
    </source>
</evidence>
<evidence type="ECO:0000313" key="8">
    <source>
        <dbReference type="EMBL" id="KAL0954938.1"/>
    </source>
</evidence>
<dbReference type="Pfam" id="PF13087">
    <property type="entry name" value="AAA_12"/>
    <property type="match status" value="1"/>
</dbReference>
<keyword evidence="5" id="KW-0067">ATP-binding</keyword>
<feature type="domain" description="DNA2/NAM7 helicase-like C-terminal" evidence="7">
    <location>
        <begin position="569"/>
        <end position="736"/>
    </location>
</feature>
<accession>A0ABR3JHX3</accession>
<organism evidence="8 9">
    <name type="scientific">Hohenbuehelia grisea</name>
    <dbReference type="NCBI Taxonomy" id="104357"/>
    <lineage>
        <taxon>Eukaryota</taxon>
        <taxon>Fungi</taxon>
        <taxon>Dikarya</taxon>
        <taxon>Basidiomycota</taxon>
        <taxon>Agaricomycotina</taxon>
        <taxon>Agaricomycetes</taxon>
        <taxon>Agaricomycetidae</taxon>
        <taxon>Agaricales</taxon>
        <taxon>Pleurotineae</taxon>
        <taxon>Pleurotaceae</taxon>
        <taxon>Hohenbuehelia</taxon>
    </lineage>
</organism>
<dbReference type="CDD" id="cd18808">
    <property type="entry name" value="SF1_C_Upf1"/>
    <property type="match status" value="1"/>
</dbReference>
<evidence type="ECO:0000256" key="1">
    <source>
        <dbReference type="ARBA" id="ARBA00007913"/>
    </source>
</evidence>
<evidence type="ECO:0000256" key="2">
    <source>
        <dbReference type="ARBA" id="ARBA00022741"/>
    </source>
</evidence>
<evidence type="ECO:0000259" key="6">
    <source>
        <dbReference type="Pfam" id="PF13086"/>
    </source>
</evidence>
<evidence type="ECO:0008006" key="10">
    <source>
        <dbReference type="Google" id="ProtNLM"/>
    </source>
</evidence>
<dbReference type="Pfam" id="PF13086">
    <property type="entry name" value="AAA_11"/>
    <property type="match status" value="2"/>
</dbReference>
<protein>
    <recommendedName>
        <fullName evidence="10">DNA2/NAM7 helicase-like C-terminal domain-containing protein</fullName>
    </recommendedName>
</protein>
<dbReference type="Proteomes" id="UP001556367">
    <property type="component" value="Unassembled WGS sequence"/>
</dbReference>
<dbReference type="SUPFAM" id="SSF52540">
    <property type="entry name" value="P-loop containing nucleoside triphosphate hydrolases"/>
    <property type="match status" value="1"/>
</dbReference>
<dbReference type="PANTHER" id="PTHR43788:SF8">
    <property type="entry name" value="DNA-BINDING PROTEIN SMUBP-2"/>
    <property type="match status" value="1"/>
</dbReference>
<comment type="caution">
    <text evidence="8">The sequence shown here is derived from an EMBL/GenBank/DDBJ whole genome shotgun (WGS) entry which is preliminary data.</text>
</comment>
<dbReference type="EMBL" id="JASNQZ010000007">
    <property type="protein sequence ID" value="KAL0954938.1"/>
    <property type="molecule type" value="Genomic_DNA"/>
</dbReference>
<evidence type="ECO:0000313" key="9">
    <source>
        <dbReference type="Proteomes" id="UP001556367"/>
    </source>
</evidence>
<dbReference type="PANTHER" id="PTHR43788">
    <property type="entry name" value="DNA2/NAM7 HELICASE FAMILY MEMBER"/>
    <property type="match status" value="1"/>
</dbReference>
<evidence type="ECO:0000256" key="5">
    <source>
        <dbReference type="ARBA" id="ARBA00022840"/>
    </source>
</evidence>
<gene>
    <name evidence="8" type="ORF">HGRIS_003871</name>
</gene>
<keyword evidence="9" id="KW-1185">Reference proteome</keyword>
<dbReference type="Gene3D" id="3.40.50.300">
    <property type="entry name" value="P-loop containing nucleotide triphosphate hydrolases"/>
    <property type="match status" value="2"/>
</dbReference>
<dbReference type="InterPro" id="IPR041677">
    <property type="entry name" value="DNA2/NAM7_AAA_11"/>
</dbReference>
<dbReference type="InterPro" id="IPR050534">
    <property type="entry name" value="Coronavir_polyprotein_1ab"/>
</dbReference>
<keyword evidence="4" id="KW-0347">Helicase</keyword>
<sequence>MTSTTHSPYITPDVFKSYSPTVNIFSDNIQDVTHGRVDTFLAAASNGIIGITASKVAKKYTVVAFSTEFEVMVIHFPPGSNWKRYNRGVGIISSAILLNMDYKKFAFHMDLTVAHLYIKNGLHITNGVDMLSTSTKPRHSVEAFLEALGGEAGLMKPAVLRLFKSLCGRHTPLDKLALQAWCANRAASQTDSFKGAPIINTIILPRQHREVIIQTIHDAQRLHLLKPQEVKNDVAAEFAVKKGNLSMSSERYGTRVRLSSGHQSMLVEVEHGGETRALTGRVSRVLGRASTIHLHESSGVIQSIKSVKTIGREAPTNAEARRTLLMVHALQRRITLMTSYFVQRIWFASNPSASILPPPSLTSELEVISPPRPLNASQHSAVADILDEAKKPITVIHGPPGTGKTTVIAAAVISKIRGTIKGGIWLSAQSNVAVKNVAEKLASSDFFDFKILVSKDFHFDWHEHLYERIEENVIRSDNFTDSGTDMERKLGGVRVILCTLSMFSHPRISCATRLLPVQTVIFDEASQIEVGDYFPVLAAHQSSLRKLVFIGDDKQLPPYGQEDLNDLRSIFEMEHLRKDAVFLDTQYRMPLIIGAFISRNVYDGKLKSQHPAGYSKCCSFIDVKRGKELRQGKSWKNLEEARVVINIAEKLHQQGQSWRIITPYDPQRSFIESQLKREGKIPWEDKCFNVDAFQGNEDDVIIVSIVRTEKIGFLREPRRLNVMLTRCKKRLIVCTSRSFICGEGSDTLVGKMAMEFGDCVWVSEHQAGLTF</sequence>
<name>A0ABR3JHX3_9AGAR</name>
<proteinExistence type="inferred from homology"/>
<comment type="similarity">
    <text evidence="1">Belongs to the DNA2/NAM7 helicase family.</text>
</comment>
<feature type="domain" description="DNA2/NAM7 helicase helicase" evidence="6">
    <location>
        <begin position="374"/>
        <end position="443"/>
    </location>
</feature>
<dbReference type="InterPro" id="IPR041679">
    <property type="entry name" value="DNA2/NAM7-like_C"/>
</dbReference>
<keyword evidence="3" id="KW-0378">Hydrolase</keyword>
<dbReference type="CDD" id="cd17934">
    <property type="entry name" value="DEXXQc_Upf1-like"/>
    <property type="match status" value="1"/>
</dbReference>